<evidence type="ECO:0000313" key="1">
    <source>
        <dbReference type="EMBL" id="SHE45485.1"/>
    </source>
</evidence>
<dbReference type="InterPro" id="IPR036412">
    <property type="entry name" value="HAD-like_sf"/>
</dbReference>
<dbReference type="PANTHER" id="PTHR46191:SF2">
    <property type="entry name" value="HALOACID DEHALOGENASE-LIKE HYDROLASE DOMAIN-CONTAINING PROTEIN 3"/>
    <property type="match status" value="1"/>
</dbReference>
<reference evidence="2" key="1">
    <citation type="submission" date="2016-11" db="EMBL/GenBank/DDBJ databases">
        <authorList>
            <person name="Varghese N."/>
            <person name="Submissions S."/>
        </authorList>
    </citation>
    <scope>NUCLEOTIDE SEQUENCE [LARGE SCALE GENOMIC DNA]</scope>
    <source>
        <strain evidence="2">DSM 9756</strain>
    </source>
</reference>
<accession>A0A1M4TM52</accession>
<dbReference type="Pfam" id="PF00702">
    <property type="entry name" value="Hydrolase"/>
    <property type="match status" value="1"/>
</dbReference>
<organism evidence="1 2">
    <name type="scientific">Desulfacinum infernum DSM 9756</name>
    <dbReference type="NCBI Taxonomy" id="1121391"/>
    <lineage>
        <taxon>Bacteria</taxon>
        <taxon>Pseudomonadati</taxon>
        <taxon>Thermodesulfobacteriota</taxon>
        <taxon>Syntrophobacteria</taxon>
        <taxon>Syntrophobacterales</taxon>
        <taxon>Syntrophobacteraceae</taxon>
        <taxon>Desulfacinum</taxon>
    </lineage>
</organism>
<dbReference type="STRING" id="1121391.SAMN02745206_00319"/>
<dbReference type="Proteomes" id="UP000184076">
    <property type="component" value="Unassembled WGS sequence"/>
</dbReference>
<proteinExistence type="predicted"/>
<dbReference type="NCBIfam" id="TIGR01549">
    <property type="entry name" value="HAD-SF-IA-v1"/>
    <property type="match status" value="1"/>
</dbReference>
<keyword evidence="2" id="KW-1185">Reference proteome</keyword>
<dbReference type="PANTHER" id="PTHR46191">
    <property type="match status" value="1"/>
</dbReference>
<dbReference type="SUPFAM" id="SSF56784">
    <property type="entry name" value="HAD-like"/>
    <property type="match status" value="1"/>
</dbReference>
<dbReference type="OrthoDB" id="8585081at2"/>
<name>A0A1M4TM52_9BACT</name>
<gene>
    <name evidence="1" type="ORF">SAMN02745206_00319</name>
</gene>
<evidence type="ECO:0000313" key="2">
    <source>
        <dbReference type="Proteomes" id="UP000184076"/>
    </source>
</evidence>
<dbReference type="EMBL" id="FQVB01000004">
    <property type="protein sequence ID" value="SHE45485.1"/>
    <property type="molecule type" value="Genomic_DNA"/>
</dbReference>
<dbReference type="InterPro" id="IPR006439">
    <property type="entry name" value="HAD-SF_hydro_IA"/>
</dbReference>
<dbReference type="InterPro" id="IPR023214">
    <property type="entry name" value="HAD_sf"/>
</dbReference>
<dbReference type="AlphaFoldDB" id="A0A1M4TM52"/>
<sequence>MPSKPFIFFDIGHTLVTGAAQSPRRLLGEALRLDEKQTKRVGKLLMTLPCTDPETLSDAIGRILPDHDRKRILRSVREIWEDQILCVREIEPATELIRTLKDHGCSVGLISNIWHPFLEGFRQTCSEVFRLSDFSLFSYRFGKKKPDPSVYETARRAAQEAGADSCWMVGDSYELDIAPARKAGMKGLWILCRPERERELLVEILNGRTPRPEGCVPSLGEVLRFFEKEGMI</sequence>
<dbReference type="Gene3D" id="3.40.50.1000">
    <property type="entry name" value="HAD superfamily/HAD-like"/>
    <property type="match status" value="1"/>
</dbReference>
<dbReference type="InterPro" id="IPR051828">
    <property type="entry name" value="HAD-like_hydrolase_domain"/>
</dbReference>
<dbReference type="RefSeq" id="WP_073036316.1">
    <property type="nucleotide sequence ID" value="NZ_FQVB01000004.1"/>
</dbReference>
<protein>
    <submittedName>
        <fullName evidence="1">Haloacid dehalogenase superfamily, subfamily IA, variant 1 with third motif having Dx(3-4)D or Dx(3-4)E</fullName>
    </submittedName>
</protein>